<dbReference type="Gene3D" id="1.10.1330.10">
    <property type="entry name" value="Dockerin domain"/>
    <property type="match status" value="1"/>
</dbReference>
<reference evidence="7" key="1">
    <citation type="submission" date="2018-06" db="EMBL/GenBank/DDBJ databases">
        <authorList>
            <person name="Zhirakovskaya E."/>
        </authorList>
    </citation>
    <scope>NUCLEOTIDE SEQUENCE</scope>
</reference>
<dbReference type="InterPro" id="IPR059100">
    <property type="entry name" value="TSP3_bac"/>
</dbReference>
<dbReference type="NCBIfam" id="TIGR03696">
    <property type="entry name" value="Rhs_assc_core"/>
    <property type="match status" value="1"/>
</dbReference>
<dbReference type="InterPro" id="IPR002105">
    <property type="entry name" value="Dockerin_1_rpt"/>
</dbReference>
<dbReference type="PANTHER" id="PTHR32305:SF15">
    <property type="entry name" value="PROTEIN RHSA-RELATED"/>
    <property type="match status" value="1"/>
</dbReference>
<comment type="subcellular location">
    <subcellularLocation>
        <location evidence="1">Secreted</location>
    </subcellularLocation>
</comment>
<feature type="domain" description="Dockerin" evidence="6">
    <location>
        <begin position="184"/>
        <end position="252"/>
    </location>
</feature>
<dbReference type="InterPro" id="IPR022385">
    <property type="entry name" value="Rhs_assc_core"/>
</dbReference>
<protein>
    <recommendedName>
        <fullName evidence="6">Dockerin domain-containing protein</fullName>
    </recommendedName>
</protein>
<feature type="non-terminal residue" evidence="7">
    <location>
        <position position="1"/>
    </location>
</feature>
<dbReference type="EMBL" id="UOFI01000065">
    <property type="protein sequence ID" value="VAW65235.1"/>
    <property type="molecule type" value="Genomic_DNA"/>
</dbReference>
<sequence>TTALVYTANSNRLTTLGATDVLLDANGNTLNQGNWTYTVNPHNRLTTATENATLKASFRYNGLGQRISKTNETTATGTYVLYGQNGERRVESDENGNILVEYIYLNGQLLTVYLPDDDQDGISNQQEATSGTLPQNTDSDGDGLTNLVEWYQFGTDSTNPDSDGDGVLDGVEIASGTNPNQITSFPGDGDINGNGEANLGDLVLLYQFVMGNRIPTAAEFTHGDMNRDGVLNVADILLLQKQLLQVWLGINRDIVVARADIGQQRVQSTSVLPVLDWLIGSAWALPGNNGSLYYVHNDPLGTPQVLTDENGKKVWTASYDPFGKATVNEDPDNDGNTVTLNVRMPGQYEDVETGLYYNGYRYYSPETGRYLSSDPIGLNGGLNTYSYVGSNPLRFSDPLGLMRLNPYNPNDWENCVSVTTGSGNLEQNFSYTKELSKIWIGLYFNNIGLGVALDQRGKTATLEADFYDIYLKKMALIKGVNYTPYVEMLFFCEDTDECGRKITYEVGPLKFSNGKSFRLEKIENTWWTTQNEFRGRAPLPLPFRIPL</sequence>
<evidence type="ECO:0000256" key="2">
    <source>
        <dbReference type="ARBA" id="ARBA00022525"/>
    </source>
</evidence>
<gene>
    <name evidence="7" type="ORF">MNBD_GAMMA09-3695</name>
</gene>
<evidence type="ECO:0000256" key="3">
    <source>
        <dbReference type="ARBA" id="ARBA00022729"/>
    </source>
</evidence>
<organism evidence="7">
    <name type="scientific">hydrothermal vent metagenome</name>
    <dbReference type="NCBI Taxonomy" id="652676"/>
    <lineage>
        <taxon>unclassified sequences</taxon>
        <taxon>metagenomes</taxon>
        <taxon>ecological metagenomes</taxon>
    </lineage>
</organism>
<dbReference type="GO" id="GO:0000272">
    <property type="term" value="P:polysaccharide catabolic process"/>
    <property type="evidence" value="ECO:0007669"/>
    <property type="project" value="InterPro"/>
</dbReference>
<dbReference type="InterPro" id="IPR018247">
    <property type="entry name" value="EF_Hand_1_Ca_BS"/>
</dbReference>
<dbReference type="InterPro" id="IPR036439">
    <property type="entry name" value="Dockerin_dom_sf"/>
</dbReference>
<evidence type="ECO:0000256" key="4">
    <source>
        <dbReference type="ARBA" id="ARBA00022837"/>
    </source>
</evidence>
<feature type="compositionally biased region" description="Polar residues" evidence="5">
    <location>
        <begin position="121"/>
        <end position="138"/>
    </location>
</feature>
<evidence type="ECO:0000259" key="6">
    <source>
        <dbReference type="PROSITE" id="PS51766"/>
    </source>
</evidence>
<proteinExistence type="predicted"/>
<keyword evidence="4" id="KW-0106">Calcium</keyword>
<name>A0A3B0XAB0_9ZZZZ</name>
<dbReference type="SUPFAM" id="SSF63446">
    <property type="entry name" value="Type I dockerin domain"/>
    <property type="match status" value="1"/>
</dbReference>
<dbReference type="InterPro" id="IPR001826">
    <property type="entry name" value="RHS"/>
</dbReference>
<dbReference type="InterPro" id="IPR050708">
    <property type="entry name" value="T6SS_VgrG/RHS"/>
</dbReference>
<feature type="region of interest" description="Disordered" evidence="5">
    <location>
        <begin position="118"/>
        <end position="141"/>
    </location>
</feature>
<keyword evidence="2" id="KW-0964">Secreted</keyword>
<dbReference type="PROSITE" id="PS51766">
    <property type="entry name" value="DOCKERIN"/>
    <property type="match status" value="1"/>
</dbReference>
<dbReference type="Pfam" id="PF00404">
    <property type="entry name" value="Dockerin_1"/>
    <property type="match status" value="1"/>
</dbReference>
<evidence type="ECO:0000256" key="5">
    <source>
        <dbReference type="SAM" id="MobiDB-lite"/>
    </source>
</evidence>
<keyword evidence="3" id="KW-0732">Signal</keyword>
<evidence type="ECO:0000256" key="1">
    <source>
        <dbReference type="ARBA" id="ARBA00004613"/>
    </source>
</evidence>
<dbReference type="Gene3D" id="2.180.10.10">
    <property type="entry name" value="RHS repeat-associated core"/>
    <property type="match status" value="2"/>
</dbReference>
<evidence type="ECO:0000313" key="7">
    <source>
        <dbReference type="EMBL" id="VAW65235.1"/>
    </source>
</evidence>
<dbReference type="AlphaFoldDB" id="A0A3B0XAB0"/>
<dbReference type="Pfam" id="PF18884">
    <property type="entry name" value="TSP3_bac"/>
    <property type="match status" value="3"/>
</dbReference>
<dbReference type="CDD" id="cd14256">
    <property type="entry name" value="Dockerin_I"/>
    <property type="match status" value="1"/>
</dbReference>
<dbReference type="PROSITE" id="PS00018">
    <property type="entry name" value="EF_HAND_1"/>
    <property type="match status" value="1"/>
</dbReference>
<accession>A0A3B0XAB0</accession>
<dbReference type="Pfam" id="PF03527">
    <property type="entry name" value="RHS"/>
    <property type="match status" value="1"/>
</dbReference>
<dbReference type="PANTHER" id="PTHR32305">
    <property type="match status" value="1"/>
</dbReference>
<dbReference type="GO" id="GO:0004553">
    <property type="term" value="F:hydrolase activity, hydrolyzing O-glycosyl compounds"/>
    <property type="evidence" value="ECO:0007669"/>
    <property type="project" value="InterPro"/>
</dbReference>
<dbReference type="InterPro" id="IPR016134">
    <property type="entry name" value="Dockerin_dom"/>
</dbReference>